<dbReference type="RefSeq" id="XP_067822887.1">
    <property type="nucleotide sequence ID" value="XM_067967443.1"/>
</dbReference>
<reference evidence="1 2" key="1">
    <citation type="journal article" date="2021" name="Genome Biol.">
        <title>AFLAP: assembly-free linkage analysis pipeline using k-mers from genome sequencing data.</title>
        <authorList>
            <person name="Fletcher K."/>
            <person name="Zhang L."/>
            <person name="Gil J."/>
            <person name="Han R."/>
            <person name="Cavanaugh K."/>
            <person name="Michelmore R."/>
        </authorList>
    </citation>
    <scope>NUCLEOTIDE SEQUENCE [LARGE SCALE GENOMIC DNA]</scope>
    <source>
        <strain evidence="1 2">SF5</strain>
    </source>
</reference>
<evidence type="ECO:0000313" key="2">
    <source>
        <dbReference type="Proteomes" id="UP000294530"/>
    </source>
</evidence>
<organism evidence="1 2">
    <name type="scientific">Bremia lactucae</name>
    <name type="common">Lettuce downy mildew</name>
    <dbReference type="NCBI Taxonomy" id="4779"/>
    <lineage>
        <taxon>Eukaryota</taxon>
        <taxon>Sar</taxon>
        <taxon>Stramenopiles</taxon>
        <taxon>Oomycota</taxon>
        <taxon>Peronosporomycetes</taxon>
        <taxon>Peronosporales</taxon>
        <taxon>Peronosporaceae</taxon>
        <taxon>Bremia</taxon>
    </lineage>
</organism>
<sequence length="327" mass="37316">MLTRRSCLVLQSTALRAMQTTTSVAVSKKFQYESLAIHNDTLLPAHKVMRRVLKYLLVDPKFLKGSILTEEARSLPYKTIFTPQQVMKLTSLVRWGFQQLEGDSLAADAVFKALEPHANMTRGTVWRQYFQRQFFISNAPLWTYLRVYKTHLDALAAAKDQATAENRKAEVGEDENKEVNKAAFFTTVQKNTSRREKVFSGKKREVTILDENKNWDWVPLPVAFSIVKEFCFRGRFAEAIEAYVLLPMTDSMSRDVVATLQAYEQYSSVLCLYEVHRALGSAGNSLDVAPELDALNKVGRTEEVKMRFQKLSIIEQSRSDIQKIIGN</sequence>
<gene>
    <name evidence="1" type="ORF">CCR75_009403</name>
</gene>
<dbReference type="GeneID" id="94353114"/>
<comment type="caution">
    <text evidence="1">The sequence shown here is derived from an EMBL/GenBank/DDBJ whole genome shotgun (WGS) entry which is preliminary data.</text>
</comment>
<dbReference type="AlphaFoldDB" id="A0A976NZ35"/>
<dbReference type="OrthoDB" id="164124at2759"/>
<protein>
    <submittedName>
        <fullName evidence="1">Uncharacterized protein</fullName>
    </submittedName>
</protein>
<keyword evidence="2" id="KW-1185">Reference proteome</keyword>
<evidence type="ECO:0000313" key="1">
    <source>
        <dbReference type="EMBL" id="TDH73389.1"/>
    </source>
</evidence>
<dbReference type="KEGG" id="blac:94353114"/>
<dbReference type="EMBL" id="SHOA02000001">
    <property type="protein sequence ID" value="TDH73389.1"/>
    <property type="molecule type" value="Genomic_DNA"/>
</dbReference>
<accession>A0A976NZ35</accession>
<dbReference type="Proteomes" id="UP000294530">
    <property type="component" value="Unassembled WGS sequence"/>
</dbReference>
<proteinExistence type="predicted"/>
<name>A0A976NZ35_BRELC</name>